<organism evidence="2 3">
    <name type="scientific">Magnetospirillum aberrantis SpK</name>
    <dbReference type="NCBI Taxonomy" id="908842"/>
    <lineage>
        <taxon>Bacteria</taxon>
        <taxon>Pseudomonadati</taxon>
        <taxon>Pseudomonadota</taxon>
        <taxon>Alphaproteobacteria</taxon>
        <taxon>Rhodospirillales</taxon>
        <taxon>Rhodospirillaceae</taxon>
        <taxon>Magnetospirillum</taxon>
    </lineage>
</organism>
<dbReference type="EMBL" id="JAAIYP010000047">
    <property type="protein sequence ID" value="NFV82273.1"/>
    <property type="molecule type" value="Genomic_DNA"/>
</dbReference>
<evidence type="ECO:0000313" key="2">
    <source>
        <dbReference type="EMBL" id="NFV82273.1"/>
    </source>
</evidence>
<feature type="domain" description="Putative regulatory protein FmdB zinc ribbon" evidence="1">
    <location>
        <begin position="1"/>
        <end position="40"/>
    </location>
</feature>
<dbReference type="Proteomes" id="UP000480684">
    <property type="component" value="Unassembled WGS sequence"/>
</dbReference>
<dbReference type="NCBIfam" id="TIGR02605">
    <property type="entry name" value="CxxC_CxxC_SSSS"/>
    <property type="match status" value="1"/>
</dbReference>
<dbReference type="InterPro" id="IPR013429">
    <property type="entry name" value="Regulatory_FmdB_Zinc_ribbon"/>
</dbReference>
<accession>A0A7C9V1K4</accession>
<sequence length="77" mass="8246">MPFFTYHCSGCDSVFETLVRGDETPVCPSCGSSAMERQMSAATVHGKTKAAIGAARSQAAREGHFSNYSKSELRGKL</sequence>
<proteinExistence type="predicted"/>
<reference evidence="2 3" key="1">
    <citation type="submission" date="2020-02" db="EMBL/GenBank/DDBJ databases">
        <authorList>
            <person name="Dziuba M."/>
            <person name="Kuznetsov B."/>
            <person name="Mardanov A."/>
            <person name="Ravin N."/>
            <person name="Grouzdev D."/>
        </authorList>
    </citation>
    <scope>NUCLEOTIDE SEQUENCE [LARGE SCALE GENOMIC DNA]</scope>
    <source>
        <strain evidence="2 3">SpK</strain>
    </source>
</reference>
<evidence type="ECO:0000259" key="1">
    <source>
        <dbReference type="SMART" id="SM00834"/>
    </source>
</evidence>
<keyword evidence="3" id="KW-1185">Reference proteome</keyword>
<dbReference type="Pfam" id="PF09723">
    <property type="entry name" value="Zn_ribbon_8"/>
    <property type="match status" value="1"/>
</dbReference>
<comment type="caution">
    <text evidence="2">The sequence shown here is derived from an EMBL/GenBank/DDBJ whole genome shotgun (WGS) entry which is preliminary data.</text>
</comment>
<name>A0A7C9V1K4_9PROT</name>
<evidence type="ECO:0000313" key="3">
    <source>
        <dbReference type="Proteomes" id="UP000480684"/>
    </source>
</evidence>
<protein>
    <submittedName>
        <fullName evidence="2">Zinc ribbon domain-containing protein</fullName>
    </submittedName>
</protein>
<dbReference type="AlphaFoldDB" id="A0A7C9V1K4"/>
<gene>
    <name evidence="2" type="ORF">G4223_19355</name>
</gene>
<dbReference type="SMART" id="SM00834">
    <property type="entry name" value="CxxC_CXXC_SSSS"/>
    <property type="match status" value="1"/>
</dbReference>